<sequence length="172" mass="19853">MGRQIVRKRRRVFSLEPNKLVYIMFARNYAKNLMASLSKISPNHQNLQKVVKFEVDMAMALSASEFAWGHALKQKLLQKQENGNGNGRNSFDFSLQTLKFSREKEEEEEEDKKKMENGLVKLRKILPGGENNNDSNGDLLEEDDLLKQTESYIKCLELQVNVLRCLVDTNTD</sequence>
<keyword evidence="3" id="KW-0175">Coiled coil</keyword>
<dbReference type="PANTHER" id="PTHR33124:SF42">
    <property type="entry name" value="TRANSCRIPTION FACTOR BHLH146"/>
    <property type="match status" value="1"/>
</dbReference>
<evidence type="ECO:0000256" key="3">
    <source>
        <dbReference type="SAM" id="Coils"/>
    </source>
</evidence>
<evidence type="ECO:0000313" key="6">
    <source>
        <dbReference type="RefSeq" id="XP_022153354.1"/>
    </source>
</evidence>
<dbReference type="InterPro" id="IPR059002">
    <property type="entry name" value="IBH1_N"/>
</dbReference>
<dbReference type="PANTHER" id="PTHR33124">
    <property type="entry name" value="TRANSCRIPTION FACTOR IBH1-LIKE 1"/>
    <property type="match status" value="1"/>
</dbReference>
<keyword evidence="2" id="KW-0804">Transcription</keyword>
<dbReference type="InterPro" id="IPR044660">
    <property type="entry name" value="IBH1-like"/>
</dbReference>
<evidence type="ECO:0000256" key="1">
    <source>
        <dbReference type="ARBA" id="ARBA00023015"/>
    </source>
</evidence>
<keyword evidence="1" id="KW-0805">Transcription regulation</keyword>
<protein>
    <submittedName>
        <fullName evidence="6">Transcription factor bHLH146</fullName>
    </submittedName>
</protein>
<gene>
    <name evidence="6" type="primary">LOC111020869</name>
</gene>
<name>A0A6J1DIU0_MOMCH</name>
<evidence type="ECO:0000313" key="5">
    <source>
        <dbReference type="Proteomes" id="UP000504603"/>
    </source>
</evidence>
<proteinExistence type="predicted"/>
<dbReference type="RefSeq" id="XP_022153354.1">
    <property type="nucleotide sequence ID" value="XM_022297662.1"/>
</dbReference>
<reference evidence="6" key="1">
    <citation type="submission" date="2025-08" db="UniProtKB">
        <authorList>
            <consortium name="RefSeq"/>
        </authorList>
    </citation>
    <scope>IDENTIFICATION</scope>
    <source>
        <strain evidence="6">OHB3-1</strain>
    </source>
</reference>
<evidence type="ECO:0000259" key="4">
    <source>
        <dbReference type="Pfam" id="PF26576"/>
    </source>
</evidence>
<dbReference type="GeneID" id="111020869"/>
<accession>A0A6J1DIU0</accession>
<dbReference type="AlphaFoldDB" id="A0A6J1DIU0"/>
<dbReference type="KEGG" id="mcha:111020869"/>
<feature type="coiled-coil region" evidence="3">
    <location>
        <begin position="98"/>
        <end position="125"/>
    </location>
</feature>
<evidence type="ECO:0000256" key="2">
    <source>
        <dbReference type="ARBA" id="ARBA00023163"/>
    </source>
</evidence>
<dbReference type="OrthoDB" id="658598at2759"/>
<dbReference type="Proteomes" id="UP000504603">
    <property type="component" value="Unplaced"/>
</dbReference>
<dbReference type="Pfam" id="PF26576">
    <property type="entry name" value="IBH1_N"/>
    <property type="match status" value="1"/>
</dbReference>
<organism evidence="5 6">
    <name type="scientific">Momordica charantia</name>
    <name type="common">Bitter gourd</name>
    <name type="synonym">Balsam pear</name>
    <dbReference type="NCBI Taxonomy" id="3673"/>
    <lineage>
        <taxon>Eukaryota</taxon>
        <taxon>Viridiplantae</taxon>
        <taxon>Streptophyta</taxon>
        <taxon>Embryophyta</taxon>
        <taxon>Tracheophyta</taxon>
        <taxon>Spermatophyta</taxon>
        <taxon>Magnoliopsida</taxon>
        <taxon>eudicotyledons</taxon>
        <taxon>Gunneridae</taxon>
        <taxon>Pentapetalae</taxon>
        <taxon>rosids</taxon>
        <taxon>fabids</taxon>
        <taxon>Cucurbitales</taxon>
        <taxon>Cucurbitaceae</taxon>
        <taxon>Momordiceae</taxon>
        <taxon>Momordica</taxon>
    </lineage>
</organism>
<feature type="domain" description="IBH1-like N-terminal" evidence="4">
    <location>
        <begin position="24"/>
        <end position="79"/>
    </location>
</feature>
<dbReference type="GO" id="GO:0006355">
    <property type="term" value="P:regulation of DNA-templated transcription"/>
    <property type="evidence" value="ECO:0007669"/>
    <property type="project" value="InterPro"/>
</dbReference>
<keyword evidence="5" id="KW-1185">Reference proteome</keyword>